<feature type="compositionally biased region" description="Polar residues" evidence="1">
    <location>
        <begin position="330"/>
        <end position="340"/>
    </location>
</feature>
<organism evidence="2 3">
    <name type="scientific">Leptomonas pyrrhocoris</name>
    <name type="common">Firebug parasite</name>
    <dbReference type="NCBI Taxonomy" id="157538"/>
    <lineage>
        <taxon>Eukaryota</taxon>
        <taxon>Discoba</taxon>
        <taxon>Euglenozoa</taxon>
        <taxon>Kinetoplastea</taxon>
        <taxon>Metakinetoplastina</taxon>
        <taxon>Trypanosomatida</taxon>
        <taxon>Trypanosomatidae</taxon>
        <taxon>Leishmaniinae</taxon>
        <taxon>Leptomonas</taxon>
    </lineage>
</organism>
<evidence type="ECO:0000313" key="3">
    <source>
        <dbReference type="Proteomes" id="UP000037923"/>
    </source>
</evidence>
<dbReference type="OrthoDB" id="244803at2759"/>
<proteinExistence type="predicted"/>
<gene>
    <name evidence="2" type="ORF">ABB37_01640</name>
</gene>
<feature type="compositionally biased region" description="Pro residues" evidence="1">
    <location>
        <begin position="205"/>
        <end position="214"/>
    </location>
</feature>
<dbReference type="Proteomes" id="UP000037923">
    <property type="component" value="Unassembled WGS sequence"/>
</dbReference>
<feature type="region of interest" description="Disordered" evidence="1">
    <location>
        <begin position="1"/>
        <end position="38"/>
    </location>
</feature>
<dbReference type="AlphaFoldDB" id="A0A0M9G9D5"/>
<evidence type="ECO:0000313" key="2">
    <source>
        <dbReference type="EMBL" id="KPA85306.1"/>
    </source>
</evidence>
<accession>A0A0M9G9D5</accession>
<sequence>MYSPPFADGATQAWGPASSPSPAAAVGRHRTPRDDAPAYDPLLWQRTDNAYISTLAAHVMTHQPPPAPGCGPAERGKPTKLSLQKFLSSSWAQSPEEEAAARLSKFHGVYNRVPMTMIGRLLQFVSAKLFPWWHEGVSPTDVASLSTNELIHLMQLALAAGEVERSAMLARELSRRKLALQMHAFPTRLPGETDFDVRSVRSAAPPAPASPLPQPVGAADDRGFLPRHEQRQQQESGWRINHGVTPVRATSWSQQRGDYGAYLHQDDVKVSGPIGAERTASWGGGTAQRPPSPSPTRLSVSTETSQYVSDVGVSSLRGSAGDSVWRNDSRWGSQWGPSPP</sequence>
<feature type="compositionally biased region" description="Low complexity" evidence="1">
    <location>
        <begin position="16"/>
        <end position="25"/>
    </location>
</feature>
<evidence type="ECO:0000256" key="1">
    <source>
        <dbReference type="SAM" id="MobiDB-lite"/>
    </source>
</evidence>
<reference evidence="2 3" key="1">
    <citation type="submission" date="2015-07" db="EMBL/GenBank/DDBJ databases">
        <title>High-quality genome of monoxenous trypanosomatid Leptomonas pyrrhocoris.</title>
        <authorList>
            <person name="Flegontov P."/>
            <person name="Butenko A."/>
            <person name="Firsov S."/>
            <person name="Vlcek C."/>
            <person name="Logacheva M.D."/>
            <person name="Field M."/>
            <person name="Filatov D."/>
            <person name="Flegontova O."/>
            <person name="Gerasimov E."/>
            <person name="Jackson A.P."/>
            <person name="Kelly S."/>
            <person name="Opperdoes F."/>
            <person name="O'Reilly A."/>
            <person name="Votypka J."/>
            <person name="Yurchenko V."/>
            <person name="Lukes J."/>
        </authorList>
    </citation>
    <scope>NUCLEOTIDE SEQUENCE [LARGE SCALE GENOMIC DNA]</scope>
    <source>
        <strain evidence="2">H10</strain>
    </source>
</reference>
<comment type="caution">
    <text evidence="2">The sequence shown here is derived from an EMBL/GenBank/DDBJ whole genome shotgun (WGS) entry which is preliminary data.</text>
</comment>
<feature type="compositionally biased region" description="Polar residues" evidence="1">
    <location>
        <begin position="295"/>
        <end position="308"/>
    </location>
</feature>
<dbReference type="GeneID" id="26901935"/>
<name>A0A0M9G9D5_LEPPY</name>
<keyword evidence="3" id="KW-1185">Reference proteome</keyword>
<protein>
    <submittedName>
        <fullName evidence="2">Uncharacterized protein</fullName>
    </submittedName>
</protein>
<dbReference type="RefSeq" id="XP_015663745.1">
    <property type="nucleotide sequence ID" value="XM_015798225.1"/>
</dbReference>
<dbReference type="OMA" id="PQLYARW"/>
<dbReference type="VEuPathDB" id="TriTrypDB:LpyrH10_02_6140"/>
<dbReference type="EMBL" id="LGTL01000002">
    <property type="protein sequence ID" value="KPA85306.1"/>
    <property type="molecule type" value="Genomic_DNA"/>
</dbReference>
<feature type="region of interest" description="Disordered" evidence="1">
    <location>
        <begin position="201"/>
        <end position="222"/>
    </location>
</feature>
<feature type="region of interest" description="Disordered" evidence="1">
    <location>
        <begin position="274"/>
        <end position="340"/>
    </location>
</feature>